<accession>A0ABS4QX67</accession>
<dbReference type="Proteomes" id="UP000730739">
    <property type="component" value="Unassembled WGS sequence"/>
</dbReference>
<dbReference type="RefSeq" id="WP_209601477.1">
    <property type="nucleotide sequence ID" value="NZ_JAGILA010000002.1"/>
</dbReference>
<evidence type="ECO:0000313" key="1">
    <source>
        <dbReference type="EMBL" id="MBP2235242.1"/>
    </source>
</evidence>
<comment type="caution">
    <text evidence="1">The sequence shown here is derived from an EMBL/GenBank/DDBJ whole genome shotgun (WGS) entry which is preliminary data.</text>
</comment>
<evidence type="ECO:0000313" key="2">
    <source>
        <dbReference type="Proteomes" id="UP000730739"/>
    </source>
</evidence>
<sequence>MTCSLVLAPQPQATDLKAATALLQLAIQLHHQRATADVLDGRTLTLDDDGYLLTPNPVREPGPFAVSVEFPDGVEIGAVFDTLGFPFNHPGLEQAVMLVAKAKEDFEAVRAKAKGLIEDFVAEFAQAA</sequence>
<reference evidence="1 2" key="1">
    <citation type="submission" date="2021-03" db="EMBL/GenBank/DDBJ databases">
        <title>Genomic Encyclopedia of Type Strains, Phase IV (KMG-IV): sequencing the most valuable type-strain genomes for metagenomic binning, comparative biology and taxonomic classification.</title>
        <authorList>
            <person name="Goeker M."/>
        </authorList>
    </citation>
    <scope>NUCLEOTIDE SEQUENCE [LARGE SCALE GENOMIC DNA]</scope>
    <source>
        <strain evidence="1 2">DSM 13372</strain>
    </source>
</reference>
<protein>
    <submittedName>
        <fullName evidence="1">Uncharacterized protein</fullName>
    </submittedName>
</protein>
<gene>
    <name evidence="1" type="ORF">J2Z31_001734</name>
</gene>
<proteinExistence type="predicted"/>
<keyword evidence="2" id="KW-1185">Reference proteome</keyword>
<organism evidence="1 2">
    <name type="scientific">Sinorhizobium kostiense</name>
    <dbReference type="NCBI Taxonomy" id="76747"/>
    <lineage>
        <taxon>Bacteria</taxon>
        <taxon>Pseudomonadati</taxon>
        <taxon>Pseudomonadota</taxon>
        <taxon>Alphaproteobacteria</taxon>
        <taxon>Hyphomicrobiales</taxon>
        <taxon>Rhizobiaceae</taxon>
        <taxon>Sinorhizobium/Ensifer group</taxon>
        <taxon>Sinorhizobium</taxon>
    </lineage>
</organism>
<name>A0ABS4QX67_9HYPH</name>
<dbReference type="EMBL" id="JAGILA010000002">
    <property type="protein sequence ID" value="MBP2235242.1"/>
    <property type="molecule type" value="Genomic_DNA"/>
</dbReference>